<keyword evidence="2" id="KW-1185">Reference proteome</keyword>
<dbReference type="EMBL" id="BGPR01004389">
    <property type="protein sequence ID" value="GBM99087.1"/>
    <property type="molecule type" value="Genomic_DNA"/>
</dbReference>
<gene>
    <name evidence="1" type="ORF">AVEN_138926_1</name>
</gene>
<dbReference type="AlphaFoldDB" id="A0A4Y2K9W2"/>
<organism evidence="1 2">
    <name type="scientific">Araneus ventricosus</name>
    <name type="common">Orbweaver spider</name>
    <name type="synonym">Epeira ventricosa</name>
    <dbReference type="NCBI Taxonomy" id="182803"/>
    <lineage>
        <taxon>Eukaryota</taxon>
        <taxon>Metazoa</taxon>
        <taxon>Ecdysozoa</taxon>
        <taxon>Arthropoda</taxon>
        <taxon>Chelicerata</taxon>
        <taxon>Arachnida</taxon>
        <taxon>Araneae</taxon>
        <taxon>Araneomorphae</taxon>
        <taxon>Entelegynae</taxon>
        <taxon>Araneoidea</taxon>
        <taxon>Araneidae</taxon>
        <taxon>Araneus</taxon>
    </lineage>
</organism>
<sequence length="104" mass="12255">MKTILYYITRRGFERTALGATVEKITQVDRQRELITLLLLPTMKRLGERMFVVGEIVRHPDKSWRLNISATPQRAWSKGFLSWNLEDERGLEDPRLEKNSLRRG</sequence>
<protein>
    <submittedName>
        <fullName evidence="1">Uncharacterized protein</fullName>
    </submittedName>
</protein>
<dbReference type="Proteomes" id="UP000499080">
    <property type="component" value="Unassembled WGS sequence"/>
</dbReference>
<accession>A0A4Y2K9W2</accession>
<reference evidence="1 2" key="1">
    <citation type="journal article" date="2019" name="Sci. Rep.">
        <title>Orb-weaving spider Araneus ventricosus genome elucidates the spidroin gene catalogue.</title>
        <authorList>
            <person name="Kono N."/>
            <person name="Nakamura H."/>
            <person name="Ohtoshi R."/>
            <person name="Moran D.A.P."/>
            <person name="Shinohara A."/>
            <person name="Yoshida Y."/>
            <person name="Fujiwara M."/>
            <person name="Mori M."/>
            <person name="Tomita M."/>
            <person name="Arakawa K."/>
        </authorList>
    </citation>
    <scope>NUCLEOTIDE SEQUENCE [LARGE SCALE GENOMIC DNA]</scope>
</reference>
<proteinExistence type="predicted"/>
<evidence type="ECO:0000313" key="2">
    <source>
        <dbReference type="Proteomes" id="UP000499080"/>
    </source>
</evidence>
<name>A0A4Y2K9W2_ARAVE</name>
<comment type="caution">
    <text evidence="1">The sequence shown here is derived from an EMBL/GenBank/DDBJ whole genome shotgun (WGS) entry which is preliminary data.</text>
</comment>
<evidence type="ECO:0000313" key="1">
    <source>
        <dbReference type="EMBL" id="GBM99087.1"/>
    </source>
</evidence>